<dbReference type="STRING" id="314230.DSM3645_14230"/>
<keyword evidence="1" id="KW-0472">Membrane</keyword>
<evidence type="ECO:0000256" key="1">
    <source>
        <dbReference type="SAM" id="Phobius"/>
    </source>
</evidence>
<keyword evidence="1" id="KW-0812">Transmembrane</keyword>
<name>A3ZS52_9BACT</name>
<gene>
    <name evidence="2" type="ORF">DSM3645_14230</name>
</gene>
<dbReference type="Proteomes" id="UP000004358">
    <property type="component" value="Unassembled WGS sequence"/>
</dbReference>
<keyword evidence="1" id="KW-1133">Transmembrane helix</keyword>
<organism evidence="2 3">
    <name type="scientific">Blastopirellula marina DSM 3645</name>
    <dbReference type="NCBI Taxonomy" id="314230"/>
    <lineage>
        <taxon>Bacteria</taxon>
        <taxon>Pseudomonadati</taxon>
        <taxon>Planctomycetota</taxon>
        <taxon>Planctomycetia</taxon>
        <taxon>Pirellulales</taxon>
        <taxon>Pirellulaceae</taxon>
        <taxon>Blastopirellula</taxon>
    </lineage>
</organism>
<feature type="transmembrane region" description="Helical" evidence="1">
    <location>
        <begin position="177"/>
        <end position="197"/>
    </location>
</feature>
<dbReference type="AlphaFoldDB" id="A3ZS52"/>
<sequence>METACAKEEPENLSDVLDQLVDNTKGDNASFGDVLEALNSRSFGPVLLVPAVLAVSPLGAIPGVSIFTGFLIFVIAAQMFVARSHIWLPKRLLAFSFSREKLVNAVKSTRPWAVWFEPWIHNRFAFLIDAPFRQAIALVVMILAALFIPLAFLPFAVAVPGTAISLIALGMTAKDGALVLAGCAASVAAIVLAVVFWPF</sequence>
<proteinExistence type="predicted"/>
<dbReference type="Pfam" id="PF06055">
    <property type="entry name" value="ExoD"/>
    <property type="match status" value="1"/>
</dbReference>
<dbReference type="PIRSF" id="PIRSF033239">
    <property type="entry name" value="ExoD"/>
    <property type="match status" value="1"/>
</dbReference>
<feature type="transmembrane region" description="Helical" evidence="1">
    <location>
        <begin position="48"/>
        <end position="81"/>
    </location>
</feature>
<accession>A3ZS52</accession>
<feature type="transmembrane region" description="Helical" evidence="1">
    <location>
        <begin position="135"/>
        <end position="157"/>
    </location>
</feature>
<evidence type="ECO:0000313" key="2">
    <source>
        <dbReference type="EMBL" id="EAQ80510.1"/>
    </source>
</evidence>
<dbReference type="InterPro" id="IPR010331">
    <property type="entry name" value="ExoD"/>
</dbReference>
<comment type="caution">
    <text evidence="2">The sequence shown here is derived from an EMBL/GenBank/DDBJ whole genome shotgun (WGS) entry which is preliminary data.</text>
</comment>
<reference evidence="2 3" key="1">
    <citation type="submission" date="2006-02" db="EMBL/GenBank/DDBJ databases">
        <authorList>
            <person name="Amann R."/>
            <person name="Ferriera S."/>
            <person name="Johnson J."/>
            <person name="Kravitz S."/>
            <person name="Halpern A."/>
            <person name="Remington K."/>
            <person name="Beeson K."/>
            <person name="Tran B."/>
            <person name="Rogers Y.-H."/>
            <person name="Friedman R."/>
            <person name="Venter J.C."/>
        </authorList>
    </citation>
    <scope>NUCLEOTIDE SEQUENCE [LARGE SCALE GENOMIC DNA]</scope>
    <source>
        <strain evidence="2 3">DSM 3645</strain>
    </source>
</reference>
<dbReference type="OrthoDB" id="284449at2"/>
<dbReference type="PANTHER" id="PTHR41795:SF1">
    <property type="entry name" value="EXOPOLYSACCHARIDE SYNTHESIS PROTEIN"/>
    <property type="match status" value="1"/>
</dbReference>
<evidence type="ECO:0000313" key="3">
    <source>
        <dbReference type="Proteomes" id="UP000004358"/>
    </source>
</evidence>
<protein>
    <submittedName>
        <fullName evidence="2">Putative exoD-like membrane protein</fullName>
    </submittedName>
</protein>
<dbReference type="eggNOG" id="COG3932">
    <property type="taxonomic scope" value="Bacteria"/>
</dbReference>
<dbReference type="EMBL" id="AANZ01000008">
    <property type="protein sequence ID" value="EAQ80510.1"/>
    <property type="molecule type" value="Genomic_DNA"/>
</dbReference>
<dbReference type="PANTHER" id="PTHR41795">
    <property type="entry name" value="EXOPOLYSACCHARIDE SYNTHESIS PROTEIN"/>
    <property type="match status" value="1"/>
</dbReference>
<dbReference type="HOGENOM" id="CLU_093444_1_0_0"/>